<proteinExistence type="predicted"/>
<keyword evidence="1" id="KW-0472">Membrane</keyword>
<sequence>MYEIRVRRSPEFRESLIIGIAVVIVTGINGTAILYSFERNRPGEEDDVLIGAVVAVSLIVLFIMVFLMLRIKKQ</sequence>
<name>A0A481ZEQ6_9VIRU</name>
<keyword evidence="1" id="KW-1133">Transmembrane helix</keyword>
<protein>
    <submittedName>
        <fullName evidence="2">Uncharacterized protein</fullName>
    </submittedName>
</protein>
<evidence type="ECO:0000313" key="2">
    <source>
        <dbReference type="EMBL" id="QBK93459.1"/>
    </source>
</evidence>
<gene>
    <name evidence="2" type="ORF">LCPAC404_01630</name>
</gene>
<feature type="transmembrane region" description="Helical" evidence="1">
    <location>
        <begin position="49"/>
        <end position="69"/>
    </location>
</feature>
<organism evidence="2">
    <name type="scientific">Pithovirus LCPAC404</name>
    <dbReference type="NCBI Taxonomy" id="2506597"/>
    <lineage>
        <taxon>Viruses</taxon>
        <taxon>Pithoviruses</taxon>
    </lineage>
</organism>
<accession>A0A481ZEQ6</accession>
<reference evidence="2" key="1">
    <citation type="journal article" date="2019" name="MBio">
        <title>Virus Genomes from Deep Sea Sediments Expand the Ocean Megavirome and Support Independent Origins of Viral Gigantism.</title>
        <authorList>
            <person name="Backstrom D."/>
            <person name="Yutin N."/>
            <person name="Jorgensen S.L."/>
            <person name="Dharamshi J."/>
            <person name="Homa F."/>
            <person name="Zaremba-Niedwiedzka K."/>
            <person name="Spang A."/>
            <person name="Wolf Y.I."/>
            <person name="Koonin E.V."/>
            <person name="Ettema T.J."/>
        </authorList>
    </citation>
    <scope>NUCLEOTIDE SEQUENCE</scope>
</reference>
<evidence type="ECO:0000256" key="1">
    <source>
        <dbReference type="SAM" id="Phobius"/>
    </source>
</evidence>
<dbReference type="EMBL" id="MK500596">
    <property type="protein sequence ID" value="QBK93459.1"/>
    <property type="molecule type" value="Genomic_DNA"/>
</dbReference>
<keyword evidence="1" id="KW-0812">Transmembrane</keyword>
<feature type="transmembrane region" description="Helical" evidence="1">
    <location>
        <begin position="16"/>
        <end position="37"/>
    </location>
</feature>